<dbReference type="AlphaFoldDB" id="A0A4Q7EA26"/>
<comment type="caution">
    <text evidence="2">The sequence shown here is derived from an EMBL/GenBank/DDBJ whole genome shotgun (WGS) entry which is preliminary data.</text>
</comment>
<proteinExistence type="predicted"/>
<dbReference type="Proteomes" id="UP000292459">
    <property type="component" value="Unassembled WGS sequence"/>
</dbReference>
<evidence type="ECO:0000256" key="1">
    <source>
        <dbReference type="SAM" id="MobiDB-lite"/>
    </source>
</evidence>
<dbReference type="InterPro" id="IPR007922">
    <property type="entry name" value="DciA-like"/>
</dbReference>
<keyword evidence="3" id="KW-1185">Reference proteome</keyword>
<dbReference type="EMBL" id="QVFV01000002">
    <property type="protein sequence ID" value="RZM79448.1"/>
    <property type="molecule type" value="Genomic_DNA"/>
</dbReference>
<dbReference type="PANTHER" id="PTHR36456:SF1">
    <property type="entry name" value="UPF0232 PROTEIN SCO3875"/>
    <property type="match status" value="1"/>
</dbReference>
<sequence length="190" mass="21616">MQSIHALMQTLERSPQWQANASLRRVLAHWPQLVGEAVAQHSRPTKIYRQVLQVSVSSAAWSQTLTFERSRILQKLHTALPETQSTIHDLRFAPADWQRLTQRSHPTARPTLADHPSWAESPHERPPVVPPSAHAAFQQWAERKRTQLASQGNCPQCGSPCPAMEVGRWGMCAVCISHQWYRPQNQNRLS</sequence>
<dbReference type="Pfam" id="PF05258">
    <property type="entry name" value="DciA"/>
    <property type="match status" value="1"/>
</dbReference>
<organism evidence="2 3">
    <name type="scientific">Leptolyngbya iicbica LK</name>
    <dbReference type="NCBI Taxonomy" id="2294035"/>
    <lineage>
        <taxon>Bacteria</taxon>
        <taxon>Bacillati</taxon>
        <taxon>Cyanobacteriota</taxon>
        <taxon>Cyanophyceae</taxon>
        <taxon>Leptolyngbyales</taxon>
        <taxon>Leptolyngbyaceae</taxon>
        <taxon>Leptolyngbya group</taxon>
        <taxon>Leptolyngbya</taxon>
        <taxon>Leptolyngbya iicbica</taxon>
    </lineage>
</organism>
<reference evidence="2 3" key="1">
    <citation type="submission" date="2018-11" db="EMBL/GenBank/DDBJ databases">
        <title>Whole genome sequencing of an environmental sample.</title>
        <authorList>
            <person name="Sarangi A.N."/>
            <person name="Singh D."/>
            <person name="Tripathy S."/>
        </authorList>
    </citation>
    <scope>NUCLEOTIDE SEQUENCE [LARGE SCALE GENOMIC DNA]</scope>
    <source>
        <strain evidence="2 3">Lakshadweep</strain>
    </source>
</reference>
<gene>
    <name evidence="2" type="ORF">DYY88_11965</name>
</gene>
<evidence type="ECO:0000313" key="3">
    <source>
        <dbReference type="Proteomes" id="UP000292459"/>
    </source>
</evidence>
<feature type="region of interest" description="Disordered" evidence="1">
    <location>
        <begin position="105"/>
        <end position="130"/>
    </location>
</feature>
<protein>
    <submittedName>
        <fullName evidence="2">DUF721 domain-containing protein</fullName>
    </submittedName>
</protein>
<name>A0A4Q7EA26_9CYAN</name>
<dbReference type="PANTHER" id="PTHR36456">
    <property type="entry name" value="UPF0232 PROTEIN SCO3875"/>
    <property type="match status" value="1"/>
</dbReference>
<dbReference type="OrthoDB" id="511752at2"/>
<evidence type="ECO:0000313" key="2">
    <source>
        <dbReference type="EMBL" id="RZM79448.1"/>
    </source>
</evidence>
<dbReference type="RefSeq" id="WP_052288497.1">
    <property type="nucleotide sequence ID" value="NZ_QVFV01000002.1"/>
</dbReference>
<accession>A0A4Q7EA26</accession>